<evidence type="ECO:0000313" key="14">
    <source>
        <dbReference type="Proteomes" id="UP000261540"/>
    </source>
</evidence>
<evidence type="ECO:0000256" key="3">
    <source>
        <dbReference type="ARBA" id="ARBA00022676"/>
    </source>
</evidence>
<keyword evidence="7 12" id="KW-1133">Transmembrane helix</keyword>
<evidence type="ECO:0000256" key="9">
    <source>
        <dbReference type="ARBA" id="ARBA00023136"/>
    </source>
</evidence>
<keyword evidence="5 12" id="KW-0812">Transmembrane</keyword>
<evidence type="ECO:0000256" key="11">
    <source>
        <dbReference type="ARBA" id="ARBA00023180"/>
    </source>
</evidence>
<dbReference type="GO" id="GO:0000139">
    <property type="term" value="C:Golgi membrane"/>
    <property type="evidence" value="ECO:0007669"/>
    <property type="project" value="UniProtKB-SubCell"/>
</dbReference>
<keyword evidence="8" id="KW-0333">Golgi apparatus</keyword>
<protein>
    <submittedName>
        <fullName evidence="13">ST8 alpha-N-acetyl-neuraminide alpha-2,8-sialyltransferase 6</fullName>
    </submittedName>
</protein>
<dbReference type="Proteomes" id="UP000261540">
    <property type="component" value="Unplaced"/>
</dbReference>
<evidence type="ECO:0000256" key="10">
    <source>
        <dbReference type="ARBA" id="ARBA00023157"/>
    </source>
</evidence>
<evidence type="ECO:0000256" key="5">
    <source>
        <dbReference type="ARBA" id="ARBA00022692"/>
    </source>
</evidence>
<comment type="similarity">
    <text evidence="2">Belongs to the glycosyltransferase 29 family.</text>
</comment>
<comment type="subcellular location">
    <subcellularLocation>
        <location evidence="1">Golgi apparatus membrane</location>
        <topology evidence="1">Single-pass type II membrane protein</topology>
    </subcellularLocation>
</comment>
<organism evidence="13 14">
    <name type="scientific">Paramormyrops kingsleyae</name>
    <dbReference type="NCBI Taxonomy" id="1676925"/>
    <lineage>
        <taxon>Eukaryota</taxon>
        <taxon>Metazoa</taxon>
        <taxon>Chordata</taxon>
        <taxon>Craniata</taxon>
        <taxon>Vertebrata</taxon>
        <taxon>Euteleostomi</taxon>
        <taxon>Actinopterygii</taxon>
        <taxon>Neopterygii</taxon>
        <taxon>Teleostei</taxon>
        <taxon>Osteoglossocephala</taxon>
        <taxon>Osteoglossomorpha</taxon>
        <taxon>Osteoglossiformes</taxon>
        <taxon>Mormyridae</taxon>
        <taxon>Paramormyrops</taxon>
    </lineage>
</organism>
<accession>A0A3B3QFM2</accession>
<evidence type="ECO:0000256" key="1">
    <source>
        <dbReference type="ARBA" id="ARBA00004323"/>
    </source>
</evidence>
<dbReference type="GO" id="GO:0009311">
    <property type="term" value="P:oligosaccharide metabolic process"/>
    <property type="evidence" value="ECO:0007669"/>
    <property type="project" value="TreeGrafter"/>
</dbReference>
<evidence type="ECO:0000256" key="4">
    <source>
        <dbReference type="ARBA" id="ARBA00022679"/>
    </source>
</evidence>
<evidence type="ECO:0000256" key="7">
    <source>
        <dbReference type="ARBA" id="ARBA00022989"/>
    </source>
</evidence>
<dbReference type="Gene3D" id="3.90.1480.20">
    <property type="entry name" value="Glycosyl transferase family 29"/>
    <property type="match status" value="1"/>
</dbReference>
<feature type="transmembrane region" description="Helical" evidence="12">
    <location>
        <begin position="32"/>
        <end position="54"/>
    </location>
</feature>
<name>A0A3B3QFM2_9TELE</name>
<dbReference type="Ensembl" id="ENSPKIT00000028382.1">
    <property type="protein sequence ID" value="ENSPKIP00000004400.1"/>
    <property type="gene ID" value="ENSPKIG00000021530.1"/>
</dbReference>
<dbReference type="InterPro" id="IPR038578">
    <property type="entry name" value="GT29-like_sf"/>
</dbReference>
<keyword evidence="4" id="KW-0808">Transferase</keyword>
<keyword evidence="9 12" id="KW-0472">Membrane</keyword>
<evidence type="ECO:0000256" key="8">
    <source>
        <dbReference type="ARBA" id="ARBA00023034"/>
    </source>
</evidence>
<dbReference type="AlphaFoldDB" id="A0A3B3QFM2"/>
<keyword evidence="6" id="KW-0735">Signal-anchor</keyword>
<dbReference type="PANTHER" id="PTHR11987">
    <property type="entry name" value="ALPHA-2,8-SIALYLTRANSFERASE"/>
    <property type="match status" value="1"/>
</dbReference>
<keyword evidence="10" id="KW-1015">Disulfide bond</keyword>
<dbReference type="GO" id="GO:0006491">
    <property type="term" value="P:N-glycan processing"/>
    <property type="evidence" value="ECO:0007669"/>
    <property type="project" value="TreeGrafter"/>
</dbReference>
<evidence type="ECO:0000256" key="2">
    <source>
        <dbReference type="ARBA" id="ARBA00006003"/>
    </source>
</evidence>
<keyword evidence="11" id="KW-0325">Glycoprotein</keyword>
<sequence>MPAGRAGGRRLHLGPRHGGDMRPILLELQRSWPFLLLVLVAGTTLFLWYAVVICRDLRNPPPMRVRPITSGICESCRCDMPEMLLKLLNSSWSKQKTSDIFRFQLTSTCNGISKAIVTQLNTPLGSKITYDGEKRKTLKVTPKLFDTFVKESPFINKSFKTCSVVGNGGILANSSCGEEIDSAQFVIRCNLPPVHKVYKRDVGNKTNLVTSNPSILMDKFGSLMELRRPFVERLGTFGDSLVLFPTFSYGQNTAVSLRALYTVQDFRSPARPVFLNPEYLRSLARFWRTNGLKKRLSTGMMMASLALELCDEVHLYGFWPYPRHPRDCRPLTNHYYDDLQSKSMVHAMPEEFNQLLQLYKLGVVKLHLEECVTAPRKV</sequence>
<keyword evidence="3" id="KW-0328">Glycosyltransferase</keyword>
<dbReference type="InterPro" id="IPR050943">
    <property type="entry name" value="Glycosyltr_29_Sialyltrsf"/>
</dbReference>
<reference evidence="13" key="2">
    <citation type="submission" date="2025-09" db="UniProtKB">
        <authorList>
            <consortium name="Ensembl"/>
        </authorList>
    </citation>
    <scope>IDENTIFICATION</scope>
</reference>
<dbReference type="Pfam" id="PF00777">
    <property type="entry name" value="Glyco_transf_29"/>
    <property type="match status" value="1"/>
</dbReference>
<dbReference type="GeneTree" id="ENSGT01030000234535"/>
<proteinExistence type="inferred from homology"/>
<keyword evidence="14" id="KW-1185">Reference proteome</keyword>
<evidence type="ECO:0000256" key="12">
    <source>
        <dbReference type="SAM" id="Phobius"/>
    </source>
</evidence>
<evidence type="ECO:0000313" key="13">
    <source>
        <dbReference type="Ensembl" id="ENSPKIP00000004400.1"/>
    </source>
</evidence>
<dbReference type="PANTHER" id="PTHR11987:SF50">
    <property type="entry name" value="ALPHA-2,8-SIALYLTRANSFERASE 8F"/>
    <property type="match status" value="1"/>
</dbReference>
<dbReference type="InterPro" id="IPR001675">
    <property type="entry name" value="Glyco_trans_29"/>
</dbReference>
<dbReference type="FunFam" id="3.90.1480.20:FF:000001">
    <property type="entry name" value="ST8 alpha-N-acetyl-neuraminide alpha-2,8-sialyltransferase 2"/>
    <property type="match status" value="1"/>
</dbReference>
<reference evidence="13" key="1">
    <citation type="submission" date="2025-08" db="UniProtKB">
        <authorList>
            <consortium name="Ensembl"/>
        </authorList>
    </citation>
    <scope>IDENTIFICATION</scope>
</reference>
<dbReference type="GO" id="GO:0003828">
    <property type="term" value="F:alpha-N-acetylneuraminate alpha-2,8-sialyltransferase activity"/>
    <property type="evidence" value="ECO:0007669"/>
    <property type="project" value="TreeGrafter"/>
</dbReference>
<evidence type="ECO:0000256" key="6">
    <source>
        <dbReference type="ARBA" id="ARBA00022968"/>
    </source>
</evidence>
<dbReference type="STRING" id="1676925.ENSPKIP00000004400"/>